<feature type="compositionally biased region" description="Low complexity" evidence="2">
    <location>
        <begin position="488"/>
        <end position="515"/>
    </location>
</feature>
<dbReference type="InterPro" id="IPR009060">
    <property type="entry name" value="UBA-like_sf"/>
</dbReference>
<proteinExistence type="predicted"/>
<dbReference type="Proteomes" id="UP000631181">
    <property type="component" value="Unassembled WGS sequence"/>
</dbReference>
<evidence type="ECO:0000256" key="1">
    <source>
        <dbReference type="PROSITE-ProRule" id="PRU00288"/>
    </source>
</evidence>
<dbReference type="PANTHER" id="PTHR45705">
    <property type="entry name" value="FI20236P1"/>
    <property type="match status" value="1"/>
</dbReference>
<dbReference type="SMART" id="SM00105">
    <property type="entry name" value="ArfGap"/>
    <property type="match status" value="1"/>
</dbReference>
<feature type="region of interest" description="Disordered" evidence="2">
    <location>
        <begin position="623"/>
        <end position="660"/>
    </location>
</feature>
<keyword evidence="1" id="KW-0479">Metal-binding</keyword>
<dbReference type="CDD" id="cd08204">
    <property type="entry name" value="ArfGap"/>
    <property type="match status" value="1"/>
</dbReference>
<protein>
    <recommendedName>
        <fullName evidence="3">Arf-GAP domain-containing protein</fullName>
    </recommendedName>
</protein>
<reference evidence="4" key="1">
    <citation type="journal article" date="2020" name="Front. Microbiol.">
        <title>Gene regulatory networks of Penicillium echinulatum 2HH and Penicillium oxalicum 114-2 inferred by a computational biology approach.</title>
        <authorList>
            <person name="Lenz A.R."/>
            <person name="Galan-Vasquez E."/>
            <person name="Balbinot E."/>
            <person name="De Abreu F.P."/>
            <person name="De Oliveira N.S."/>
            <person name="Da Rosa L.O."/>
            <person name="De Avila E Silva S."/>
            <person name="Camassola M."/>
            <person name="Dillon A.J.P."/>
            <person name="Perez-Rueda E."/>
        </authorList>
    </citation>
    <scope>NUCLEOTIDE SEQUENCE</scope>
    <source>
        <strain evidence="4">S1M29</strain>
    </source>
</reference>
<feature type="region of interest" description="Disordered" evidence="2">
    <location>
        <begin position="690"/>
        <end position="747"/>
    </location>
</feature>
<feature type="compositionally biased region" description="Polar residues" evidence="2">
    <location>
        <begin position="712"/>
        <end position="733"/>
    </location>
</feature>
<organism evidence="4 5">
    <name type="scientific">Penicillium ucsense</name>
    <dbReference type="NCBI Taxonomy" id="2839758"/>
    <lineage>
        <taxon>Eukaryota</taxon>
        <taxon>Fungi</taxon>
        <taxon>Dikarya</taxon>
        <taxon>Ascomycota</taxon>
        <taxon>Pezizomycotina</taxon>
        <taxon>Eurotiomycetes</taxon>
        <taxon>Eurotiomycetidae</taxon>
        <taxon>Eurotiales</taxon>
        <taxon>Aspergillaceae</taxon>
        <taxon>Penicillium</taxon>
    </lineage>
</organism>
<dbReference type="FunFam" id="1.10.220.150:FF:000026">
    <property type="entry name" value="GTPase activating protein for Arf, putative"/>
    <property type="match status" value="1"/>
</dbReference>
<feature type="compositionally biased region" description="Low complexity" evidence="2">
    <location>
        <begin position="296"/>
        <end position="305"/>
    </location>
</feature>
<feature type="compositionally biased region" description="Polar residues" evidence="2">
    <location>
        <begin position="645"/>
        <end position="658"/>
    </location>
</feature>
<dbReference type="Gene3D" id="1.10.220.150">
    <property type="entry name" value="Arf GTPase activating protein"/>
    <property type="match status" value="1"/>
</dbReference>
<accession>A0A8J8VX35</accession>
<dbReference type="AlphaFoldDB" id="A0A8J8VX35"/>
<dbReference type="Gene3D" id="1.10.8.10">
    <property type="entry name" value="DNA helicase RuvA subunit, C-terminal domain"/>
    <property type="match status" value="1"/>
</dbReference>
<sequence length="747" mass="80884">MPSIISKRQQLRNERTLAELVRTVPGNDRCADCDALNTGWASWNMGIFLCMRCAAIHRKLGTHISKVKSLSMDTWTDEQVDSMKSHGNMLMNKIFNPKNVKPPVPTDIDEADSCMERFIRQKYQYRSLENGKPKPPSREEASYSRDQDRRDERRSRQKSYDDYDRDDRSPEGSPPPLPPKSGNWFGLRTASSTSNLSRFSSKSKASLSPSMDQQSWSRPPRQTTGLGAPVADMTTASFEAKMAALQDMGFTNDRRNEMVLRGLNENLDKSIETLVRLGEGSNPGSRARTPVPAERPTASVAAPAAPRAPSPSPFDMPTARSGNPASQQPQNASYNPFDQVTAPQPTQPAPPLEASFQTLQVSQPLFPHSTGGFPAQTGLMPQATYQQPLTPPATSTFSSNGFVSSPQALNSNHNPFFQTGATPQGVSSAQSFPHPTSNAQPNNPFFNGTSQPQSQNPYGQPQPQTQYNGQPMPSINIPQQPQHANTMPSISSTSPFGTSPFSTSPFNQTPAFQTPPQQPQPPQSQPLRQQTLPAAQANYNPFQQPMGTQGTFQQNQFQSQSQPQLQLQQQPQQQQMMPQYTSAMNKNNILSLYNVNSTSTSNPNPMSSVPEQPQFQYQQANLGTSPVPQFSNSLSSTPLSLSGSNMQTPPNGATTASRNPFGAASVGSGLAAQAGVNAFAPSSGLGIGMSSAPGNGMKTSPSPFTSPPPASNGFQRTHMSQPSVDVNGFQSGRHSPDAFASLSARYG</sequence>
<feature type="compositionally biased region" description="Polar residues" evidence="2">
    <location>
        <begin position="537"/>
        <end position="546"/>
    </location>
</feature>
<feature type="compositionally biased region" description="Polar residues" evidence="2">
    <location>
        <begin position="320"/>
        <end position="338"/>
    </location>
</feature>
<name>A0A8J8VX35_9EURO</name>
<dbReference type="GO" id="GO:0005737">
    <property type="term" value="C:cytoplasm"/>
    <property type="evidence" value="ECO:0007669"/>
    <property type="project" value="TreeGrafter"/>
</dbReference>
<dbReference type="SUPFAM" id="SSF46934">
    <property type="entry name" value="UBA-like"/>
    <property type="match status" value="1"/>
</dbReference>
<dbReference type="OrthoDB" id="10266696at2759"/>
<feature type="compositionally biased region" description="Low complexity" evidence="2">
    <location>
        <begin position="189"/>
        <end position="210"/>
    </location>
</feature>
<keyword evidence="1" id="KW-0862">Zinc</keyword>
<feature type="compositionally biased region" description="Basic and acidic residues" evidence="2">
    <location>
        <begin position="129"/>
        <end position="170"/>
    </location>
</feature>
<feature type="compositionally biased region" description="Low complexity" evidence="2">
    <location>
        <begin position="631"/>
        <end position="644"/>
    </location>
</feature>
<feature type="region of interest" description="Disordered" evidence="2">
    <location>
        <begin position="392"/>
        <end position="578"/>
    </location>
</feature>
<comment type="caution">
    <text evidence="4">The sequence shown here is derived from an EMBL/GenBank/DDBJ whole genome shotgun (WGS) entry which is preliminary data.</text>
</comment>
<evidence type="ECO:0000259" key="3">
    <source>
        <dbReference type="PROSITE" id="PS50115"/>
    </source>
</evidence>
<gene>
    <name evidence="4" type="ORF">PECM_001275</name>
</gene>
<dbReference type="GO" id="GO:0005096">
    <property type="term" value="F:GTPase activator activity"/>
    <property type="evidence" value="ECO:0007669"/>
    <property type="project" value="InterPro"/>
</dbReference>
<dbReference type="EMBL" id="WIWV01000123">
    <property type="protein sequence ID" value="KAF7713323.1"/>
    <property type="molecule type" value="Genomic_DNA"/>
</dbReference>
<dbReference type="Pfam" id="PF01412">
    <property type="entry name" value="ArfGap"/>
    <property type="match status" value="1"/>
</dbReference>
<feature type="compositionally biased region" description="Polar residues" evidence="2">
    <location>
        <begin position="211"/>
        <end position="225"/>
    </location>
</feature>
<dbReference type="PROSITE" id="PS50115">
    <property type="entry name" value="ARFGAP"/>
    <property type="match status" value="1"/>
</dbReference>
<feature type="compositionally biased region" description="Polar residues" evidence="2">
    <location>
        <begin position="392"/>
        <end position="487"/>
    </location>
</feature>
<evidence type="ECO:0000313" key="5">
    <source>
        <dbReference type="Proteomes" id="UP000631181"/>
    </source>
</evidence>
<dbReference type="PRINTS" id="PR00405">
    <property type="entry name" value="REVINTRACTNG"/>
</dbReference>
<feature type="region of interest" description="Disordered" evidence="2">
    <location>
        <begin position="277"/>
        <end position="352"/>
    </location>
</feature>
<dbReference type="SUPFAM" id="SSF57863">
    <property type="entry name" value="ArfGap/RecO-like zinc finger"/>
    <property type="match status" value="1"/>
</dbReference>
<dbReference type="InterPro" id="IPR051718">
    <property type="entry name" value="ARF_GTPase-activating"/>
</dbReference>
<evidence type="ECO:0000256" key="2">
    <source>
        <dbReference type="SAM" id="MobiDB-lite"/>
    </source>
</evidence>
<feature type="region of interest" description="Disordered" evidence="2">
    <location>
        <begin position="125"/>
        <end position="228"/>
    </location>
</feature>
<keyword evidence="5" id="KW-1185">Reference proteome</keyword>
<dbReference type="InterPro" id="IPR037278">
    <property type="entry name" value="ARFGAP/RecO"/>
</dbReference>
<dbReference type="PANTHER" id="PTHR45705:SF7">
    <property type="entry name" value="ACTIVATING PROTEIN FOR ARF, PUTATIVE (AFU_ORTHOLOGUE AFUA_4G09120)-RELATED"/>
    <property type="match status" value="1"/>
</dbReference>
<feature type="domain" description="Arf-GAP" evidence="3">
    <location>
        <begin position="15"/>
        <end position="141"/>
    </location>
</feature>
<feature type="compositionally biased region" description="Low complexity" evidence="2">
    <location>
        <begin position="547"/>
        <end position="578"/>
    </location>
</feature>
<dbReference type="InterPro" id="IPR038508">
    <property type="entry name" value="ArfGAP_dom_sf"/>
</dbReference>
<dbReference type="GO" id="GO:0008270">
    <property type="term" value="F:zinc ion binding"/>
    <property type="evidence" value="ECO:0007669"/>
    <property type="project" value="UniProtKB-KW"/>
</dbReference>
<dbReference type="InterPro" id="IPR001164">
    <property type="entry name" value="ArfGAP_dom"/>
</dbReference>
<keyword evidence="1" id="KW-0863">Zinc-finger</keyword>
<evidence type="ECO:0000313" key="4">
    <source>
        <dbReference type="EMBL" id="KAF7713323.1"/>
    </source>
</evidence>